<evidence type="ECO:0000313" key="3">
    <source>
        <dbReference type="Proteomes" id="UP001396898"/>
    </source>
</evidence>
<feature type="transmembrane region" description="Helical" evidence="1">
    <location>
        <begin position="40"/>
        <end position="63"/>
    </location>
</feature>
<reference evidence="2 3" key="1">
    <citation type="submission" date="2023-01" db="EMBL/GenBank/DDBJ databases">
        <title>Analysis of 21 Apiospora genomes using comparative genomics revels a genus with tremendous synthesis potential of carbohydrate active enzymes and secondary metabolites.</title>
        <authorList>
            <person name="Sorensen T."/>
        </authorList>
    </citation>
    <scope>NUCLEOTIDE SEQUENCE [LARGE SCALE GENOMIC DNA]</scope>
    <source>
        <strain evidence="2 3">CBS 20057</strain>
    </source>
</reference>
<keyword evidence="3" id="KW-1185">Reference proteome</keyword>
<sequence>MAPLPQQANGYDGLLEPLHQRRLHPLLRREDEAFTPDAQFVLSISVITIAFVMFVGVSCSMPAQGGLQI</sequence>
<keyword evidence="1" id="KW-1133">Transmembrane helix</keyword>
<evidence type="ECO:0000313" key="2">
    <source>
        <dbReference type="EMBL" id="KAK8015821.1"/>
    </source>
</evidence>
<proteinExistence type="predicted"/>
<accession>A0ABR1RLH4</accession>
<comment type="caution">
    <text evidence="2">The sequence shown here is derived from an EMBL/GenBank/DDBJ whole genome shotgun (WGS) entry which is preliminary data.</text>
</comment>
<dbReference type="EMBL" id="JAQQWI010000012">
    <property type="protein sequence ID" value="KAK8015821.1"/>
    <property type="molecule type" value="Genomic_DNA"/>
</dbReference>
<dbReference type="Proteomes" id="UP001396898">
    <property type="component" value="Unassembled WGS sequence"/>
</dbReference>
<organism evidence="2 3">
    <name type="scientific">Apiospora marii</name>
    <dbReference type="NCBI Taxonomy" id="335849"/>
    <lineage>
        <taxon>Eukaryota</taxon>
        <taxon>Fungi</taxon>
        <taxon>Dikarya</taxon>
        <taxon>Ascomycota</taxon>
        <taxon>Pezizomycotina</taxon>
        <taxon>Sordariomycetes</taxon>
        <taxon>Xylariomycetidae</taxon>
        <taxon>Amphisphaeriales</taxon>
        <taxon>Apiosporaceae</taxon>
        <taxon>Apiospora</taxon>
    </lineage>
</organism>
<gene>
    <name evidence="2" type="ORF">PG991_008709</name>
</gene>
<evidence type="ECO:0000256" key="1">
    <source>
        <dbReference type="SAM" id="Phobius"/>
    </source>
</evidence>
<protein>
    <submittedName>
        <fullName evidence="2">Uncharacterized protein</fullName>
    </submittedName>
</protein>
<keyword evidence="1" id="KW-0472">Membrane</keyword>
<name>A0ABR1RLH4_9PEZI</name>
<keyword evidence="1" id="KW-0812">Transmembrane</keyword>